<keyword evidence="4 7" id="KW-0812">Transmembrane</keyword>
<dbReference type="Pfam" id="PF13440">
    <property type="entry name" value="Polysacc_synt_3"/>
    <property type="match status" value="1"/>
</dbReference>
<dbReference type="PANTHER" id="PTHR30250:SF10">
    <property type="entry name" value="LIPOPOLYSACCHARIDE BIOSYNTHESIS PROTEIN WZXC"/>
    <property type="match status" value="1"/>
</dbReference>
<dbReference type="CDD" id="cd13127">
    <property type="entry name" value="MATE_tuaB_like"/>
    <property type="match status" value="1"/>
</dbReference>
<proteinExistence type="inferred from homology"/>
<comment type="caution">
    <text evidence="8">The sequence shown here is derived from an EMBL/GenBank/DDBJ whole genome shotgun (WGS) entry which is preliminary data.</text>
</comment>
<accession>A0A926F9R8</accession>
<gene>
    <name evidence="8" type="ORF">H8744_15840</name>
</gene>
<feature type="transmembrane region" description="Helical" evidence="7">
    <location>
        <begin position="355"/>
        <end position="377"/>
    </location>
</feature>
<protein>
    <submittedName>
        <fullName evidence="8">Lipopolysaccharide biosynthesis protein</fullName>
    </submittedName>
</protein>
<feature type="transmembrane region" description="Helical" evidence="7">
    <location>
        <begin position="289"/>
        <end position="308"/>
    </location>
</feature>
<name>A0A926F9R8_9BACT</name>
<dbReference type="GO" id="GO:0005886">
    <property type="term" value="C:plasma membrane"/>
    <property type="evidence" value="ECO:0007669"/>
    <property type="project" value="UniProtKB-SubCell"/>
</dbReference>
<evidence type="ECO:0000313" key="8">
    <source>
        <dbReference type="EMBL" id="MBC8594682.1"/>
    </source>
</evidence>
<feature type="transmembrane region" description="Helical" evidence="7">
    <location>
        <begin position="446"/>
        <end position="466"/>
    </location>
</feature>
<feature type="transmembrane region" description="Helical" evidence="7">
    <location>
        <begin position="383"/>
        <end position="401"/>
    </location>
</feature>
<feature type="transmembrane region" description="Helical" evidence="7">
    <location>
        <begin position="85"/>
        <end position="106"/>
    </location>
</feature>
<feature type="transmembrane region" description="Helical" evidence="7">
    <location>
        <begin position="422"/>
        <end position="440"/>
    </location>
</feature>
<feature type="transmembrane region" description="Helical" evidence="7">
    <location>
        <begin position="171"/>
        <end position="190"/>
    </location>
</feature>
<keyword evidence="9" id="KW-1185">Reference proteome</keyword>
<feature type="transmembrane region" description="Helical" evidence="7">
    <location>
        <begin position="12"/>
        <end position="37"/>
    </location>
</feature>
<evidence type="ECO:0000256" key="1">
    <source>
        <dbReference type="ARBA" id="ARBA00004651"/>
    </source>
</evidence>
<dbReference type="Proteomes" id="UP000651085">
    <property type="component" value="Unassembled WGS sequence"/>
</dbReference>
<evidence type="ECO:0000256" key="6">
    <source>
        <dbReference type="ARBA" id="ARBA00023136"/>
    </source>
</evidence>
<evidence type="ECO:0000313" key="9">
    <source>
        <dbReference type="Proteomes" id="UP000651085"/>
    </source>
</evidence>
<feature type="transmembrane region" description="Helical" evidence="7">
    <location>
        <begin position="145"/>
        <end position="165"/>
    </location>
</feature>
<keyword evidence="6 7" id="KW-0472">Membrane</keyword>
<dbReference type="InterPro" id="IPR050833">
    <property type="entry name" value="Poly_Biosynth_Transport"/>
</dbReference>
<feature type="transmembrane region" description="Helical" evidence="7">
    <location>
        <begin position="43"/>
        <end position="64"/>
    </location>
</feature>
<keyword evidence="5 7" id="KW-1133">Transmembrane helix</keyword>
<organism evidence="8 9">
    <name type="scientific">Jilunia laotingensis</name>
    <dbReference type="NCBI Taxonomy" id="2763675"/>
    <lineage>
        <taxon>Bacteria</taxon>
        <taxon>Pseudomonadati</taxon>
        <taxon>Bacteroidota</taxon>
        <taxon>Bacteroidia</taxon>
        <taxon>Bacteroidales</taxon>
        <taxon>Bacteroidaceae</taxon>
        <taxon>Jilunia</taxon>
    </lineage>
</organism>
<evidence type="ECO:0000256" key="7">
    <source>
        <dbReference type="SAM" id="Phobius"/>
    </source>
</evidence>
<reference evidence="8" key="1">
    <citation type="submission" date="2020-08" db="EMBL/GenBank/DDBJ databases">
        <title>Genome public.</title>
        <authorList>
            <person name="Liu C."/>
            <person name="Sun Q."/>
        </authorList>
    </citation>
    <scope>NUCLEOTIDE SEQUENCE</scope>
    <source>
        <strain evidence="8">N12</strain>
    </source>
</reference>
<evidence type="ECO:0000256" key="3">
    <source>
        <dbReference type="ARBA" id="ARBA00022475"/>
    </source>
</evidence>
<dbReference type="RefSeq" id="WP_262435773.1">
    <property type="nucleotide sequence ID" value="NZ_JACRTF010000001.1"/>
</dbReference>
<dbReference type="EMBL" id="JACRTF010000001">
    <property type="protein sequence ID" value="MBC8594682.1"/>
    <property type="molecule type" value="Genomic_DNA"/>
</dbReference>
<evidence type="ECO:0000256" key="2">
    <source>
        <dbReference type="ARBA" id="ARBA00007430"/>
    </source>
</evidence>
<comment type="subcellular location">
    <subcellularLocation>
        <location evidence="1">Cell membrane</location>
        <topology evidence="1">Multi-pass membrane protein</topology>
    </subcellularLocation>
</comment>
<dbReference type="PANTHER" id="PTHR30250">
    <property type="entry name" value="PST FAMILY PREDICTED COLANIC ACID TRANSPORTER"/>
    <property type="match status" value="1"/>
</dbReference>
<sequence length="486" mass="54869">MAHNLKQQLFSGVFWTALAKYSGIFISLIVAGVLARLLSPEDFGIVAIATVIIAFFNLFTDVGISPAIIQNKTLTKHDLSEIFSFTLWMGISLSTLFFFASWPIAAYYNSPILRTLCQLLCVNLFFASVNIVPNALFYKNKEFKFIAIRSFAVQIASGAAAVIAALGGAGLYALIIAPVISSLLLFVISVRRYPQHPSMTLGLKALRKIFSYSAYQFMFNVINYFSRNLDKLLIGKYMGTAQLGYYEKSYRLMMLPLQNITQVITPVMHPIFSDYQHDLGRLASAYERIVRLLSFIGLPLSVLLFFTAEETTLIVFGSQWIPSIPVFRILTLSVGVQVILSSSGSIFQAARDTRSLFICGIFSSILNVSGMLLGIFYWRTLEAVAWCIVITFCVNFVQCYWQMYRVTLNRSMWPLLQQFTSPIIVSMLIAAALLPLHYYIDNENIFLTLILKCMTSFIIFGVYIQVTHEYNLLERLRKLAGKVKKR</sequence>
<evidence type="ECO:0000256" key="4">
    <source>
        <dbReference type="ARBA" id="ARBA00022692"/>
    </source>
</evidence>
<evidence type="ECO:0000256" key="5">
    <source>
        <dbReference type="ARBA" id="ARBA00022989"/>
    </source>
</evidence>
<feature type="transmembrane region" description="Helical" evidence="7">
    <location>
        <begin position="112"/>
        <end position="133"/>
    </location>
</feature>
<dbReference type="AlphaFoldDB" id="A0A926F9R8"/>
<comment type="similarity">
    <text evidence="2">Belongs to the polysaccharide synthase family.</text>
</comment>
<feature type="transmembrane region" description="Helical" evidence="7">
    <location>
        <begin position="320"/>
        <end position="343"/>
    </location>
</feature>
<keyword evidence="3" id="KW-1003">Cell membrane</keyword>